<evidence type="ECO:0000256" key="2">
    <source>
        <dbReference type="SAM" id="Phobius"/>
    </source>
</evidence>
<sequence length="486" mass="56085">MRHRMDVITMMTKVTHPKRVFCYCFIVVIVTDRNHYGRVHTCFYLYPYLTTLTKNTACTRMPKSKKSALPLHNKQRAGKGKDTPGPPLLFGGGGRLTPHNFPLSPWTVLASFCLWVCIGLAAYKCLLYFGTYRSIEPDLDGKNCDVHFKKSLEENLKIAENYSSGDAGPYIKRIGSQMYGETFAGTPSPRELPQIPPIVTAVSSADFFQVQGLIRDIEDVNKSGKVVIKLIIFDLGMYNSEKEIMTKHCNCEVRSFDVGHYPAHMAVFSNKAYQPIIIQTILEELGSVIWIDPTVKLKDARDLSMLKFRGSHDFFLWEEEIFNSIVAYTHPKTFEFFEEKRCTFTDMGMMDTSIIVLYRTNLTWLGIMKPWLKCALSVNCISPRGAKNSECFHWERPKTTGCHWFAQSAFSIIVNRVFQFSSRMDKLSIPRFITKEDVETVYHFPEQPWTYGEMLFVVILPTMVCGALFYMYQRRTRARKEQYLRR</sequence>
<evidence type="ECO:0000313" key="4">
    <source>
        <dbReference type="Proteomes" id="UP000005408"/>
    </source>
</evidence>
<dbReference type="Pfam" id="PF07801">
    <property type="entry name" value="DUF1647"/>
    <property type="match status" value="1"/>
</dbReference>
<keyword evidence="4" id="KW-1185">Reference proteome</keyword>
<proteinExistence type="predicted"/>
<dbReference type="InterPro" id="IPR012444">
    <property type="entry name" value="DUF1647"/>
</dbReference>
<feature type="region of interest" description="Disordered" evidence="1">
    <location>
        <begin position="63"/>
        <end position="86"/>
    </location>
</feature>
<dbReference type="EnsemblMetazoa" id="G20616.1">
    <property type="protein sequence ID" value="G20616.1:cds"/>
    <property type="gene ID" value="G20616"/>
</dbReference>
<organism evidence="3 4">
    <name type="scientific">Magallana gigas</name>
    <name type="common">Pacific oyster</name>
    <name type="synonym">Crassostrea gigas</name>
    <dbReference type="NCBI Taxonomy" id="29159"/>
    <lineage>
        <taxon>Eukaryota</taxon>
        <taxon>Metazoa</taxon>
        <taxon>Spiralia</taxon>
        <taxon>Lophotrochozoa</taxon>
        <taxon>Mollusca</taxon>
        <taxon>Bivalvia</taxon>
        <taxon>Autobranchia</taxon>
        <taxon>Pteriomorphia</taxon>
        <taxon>Ostreida</taxon>
        <taxon>Ostreoidea</taxon>
        <taxon>Ostreidae</taxon>
        <taxon>Magallana</taxon>
    </lineage>
</organism>
<dbReference type="PANTHER" id="PTHR31389:SF4">
    <property type="entry name" value="LD39211P"/>
    <property type="match status" value="1"/>
</dbReference>
<evidence type="ECO:0000256" key="1">
    <source>
        <dbReference type="SAM" id="MobiDB-lite"/>
    </source>
</evidence>
<feature type="transmembrane region" description="Helical" evidence="2">
    <location>
        <begin position="454"/>
        <end position="472"/>
    </location>
</feature>
<name>A0A8W8JRS0_MAGGI</name>
<reference evidence="3" key="1">
    <citation type="submission" date="2022-08" db="UniProtKB">
        <authorList>
            <consortium name="EnsemblMetazoa"/>
        </authorList>
    </citation>
    <scope>IDENTIFICATION</scope>
    <source>
        <strain evidence="3">05x7-T-G4-1.051#20</strain>
    </source>
</reference>
<keyword evidence="2" id="KW-1133">Transmembrane helix</keyword>
<protein>
    <submittedName>
        <fullName evidence="3">Uncharacterized protein</fullName>
    </submittedName>
</protein>
<evidence type="ECO:0000313" key="3">
    <source>
        <dbReference type="EnsemblMetazoa" id="G20616.1:cds"/>
    </source>
</evidence>
<dbReference type="PANTHER" id="PTHR31389">
    <property type="entry name" value="LD39211P"/>
    <property type="match status" value="1"/>
</dbReference>
<accession>A0A8W8JRS0</accession>
<keyword evidence="2" id="KW-0812">Transmembrane</keyword>
<dbReference type="AlphaFoldDB" id="A0A8W8JRS0"/>
<dbReference type="Proteomes" id="UP000005408">
    <property type="component" value="Unassembled WGS sequence"/>
</dbReference>
<keyword evidence="2" id="KW-0472">Membrane</keyword>